<reference evidence="1 2" key="1">
    <citation type="journal article" date="2009" name="Nature">
        <title>The Sorghum bicolor genome and the diversification of grasses.</title>
        <authorList>
            <person name="Paterson A.H."/>
            <person name="Bowers J.E."/>
            <person name="Bruggmann R."/>
            <person name="Dubchak I."/>
            <person name="Grimwood J."/>
            <person name="Gundlach H."/>
            <person name="Haberer G."/>
            <person name="Hellsten U."/>
            <person name="Mitros T."/>
            <person name="Poliakov A."/>
            <person name="Schmutz J."/>
            <person name="Spannagl M."/>
            <person name="Tang H."/>
            <person name="Wang X."/>
            <person name="Wicker T."/>
            <person name="Bharti A.K."/>
            <person name="Chapman J."/>
            <person name="Feltus F.A."/>
            <person name="Gowik U."/>
            <person name="Grigoriev I.V."/>
            <person name="Lyons E."/>
            <person name="Maher C.A."/>
            <person name="Martis M."/>
            <person name="Narechania A."/>
            <person name="Otillar R.P."/>
            <person name="Penning B.W."/>
            <person name="Salamov A.A."/>
            <person name="Wang Y."/>
            <person name="Zhang L."/>
            <person name="Carpita N.C."/>
            <person name="Freeling M."/>
            <person name="Gingle A.R."/>
            <person name="Hash C.T."/>
            <person name="Keller B."/>
            <person name="Klein P."/>
            <person name="Kresovich S."/>
            <person name="McCann M.C."/>
            <person name="Ming R."/>
            <person name="Peterson D.G."/>
            <person name="Mehboob-ur-Rahman"/>
            <person name="Ware D."/>
            <person name="Westhoff P."/>
            <person name="Mayer K.F."/>
            <person name="Messing J."/>
            <person name="Rokhsar D.S."/>
        </authorList>
    </citation>
    <scope>NUCLEOTIDE SEQUENCE [LARGE SCALE GENOMIC DNA]</scope>
    <source>
        <strain evidence="2">cv. BTx623</strain>
    </source>
</reference>
<dbReference type="AlphaFoldDB" id="A0A1B6Q3C6"/>
<gene>
    <name evidence="1" type="ORF">SORBI_3003G151100</name>
</gene>
<sequence>MASRRMIRRGKAAIVSEWFIFPGFSNQLFHLSPIQHTGIEMDTSNIGSPSTILFLRFNLDLMRGLSFCPQHKFLRIGSCRTDSECCHTSVYIIQC</sequence>
<accession>A0A1B6Q3C6</accession>
<protein>
    <submittedName>
        <fullName evidence="1">Uncharacterized protein</fullName>
    </submittedName>
</protein>
<evidence type="ECO:0000313" key="2">
    <source>
        <dbReference type="Proteomes" id="UP000000768"/>
    </source>
</evidence>
<name>A0A1B6Q3C6_SORBI</name>
<dbReference type="InParanoid" id="A0A1B6Q3C6"/>
<proteinExistence type="predicted"/>
<organism evidence="1 2">
    <name type="scientific">Sorghum bicolor</name>
    <name type="common">Sorghum</name>
    <name type="synonym">Sorghum vulgare</name>
    <dbReference type="NCBI Taxonomy" id="4558"/>
    <lineage>
        <taxon>Eukaryota</taxon>
        <taxon>Viridiplantae</taxon>
        <taxon>Streptophyta</taxon>
        <taxon>Embryophyta</taxon>
        <taxon>Tracheophyta</taxon>
        <taxon>Spermatophyta</taxon>
        <taxon>Magnoliopsida</taxon>
        <taxon>Liliopsida</taxon>
        <taxon>Poales</taxon>
        <taxon>Poaceae</taxon>
        <taxon>PACMAD clade</taxon>
        <taxon>Panicoideae</taxon>
        <taxon>Andropogonodae</taxon>
        <taxon>Andropogoneae</taxon>
        <taxon>Sorghinae</taxon>
        <taxon>Sorghum</taxon>
    </lineage>
</organism>
<reference evidence="2" key="2">
    <citation type="journal article" date="2018" name="Plant J.">
        <title>The Sorghum bicolor reference genome: improved assembly, gene annotations, a transcriptome atlas, and signatures of genome organization.</title>
        <authorList>
            <person name="McCormick R.F."/>
            <person name="Truong S.K."/>
            <person name="Sreedasyam A."/>
            <person name="Jenkins J."/>
            <person name="Shu S."/>
            <person name="Sims D."/>
            <person name="Kennedy M."/>
            <person name="Amirebrahimi M."/>
            <person name="Weers B.D."/>
            <person name="McKinley B."/>
            <person name="Mattison A."/>
            <person name="Morishige D.T."/>
            <person name="Grimwood J."/>
            <person name="Schmutz J."/>
            <person name="Mullet J.E."/>
        </authorList>
    </citation>
    <scope>NUCLEOTIDE SEQUENCE [LARGE SCALE GENOMIC DNA]</scope>
    <source>
        <strain evidence="2">cv. BTx623</strain>
    </source>
</reference>
<dbReference type="Gramene" id="KXG32414">
    <property type="protein sequence ID" value="KXG32414"/>
    <property type="gene ID" value="SORBI_3003G151100"/>
</dbReference>
<dbReference type="Proteomes" id="UP000000768">
    <property type="component" value="Chromosome 3"/>
</dbReference>
<evidence type="ECO:0000313" key="1">
    <source>
        <dbReference type="EMBL" id="KXG32414.1"/>
    </source>
</evidence>
<dbReference type="EMBL" id="CM000762">
    <property type="protein sequence ID" value="KXG32414.1"/>
    <property type="molecule type" value="Genomic_DNA"/>
</dbReference>
<keyword evidence="2" id="KW-1185">Reference proteome</keyword>